<reference evidence="1 2" key="2">
    <citation type="journal article" date="2013" name="Genome Announc.">
        <title>Genome Sequence of Growth-Improving Paenibacillus mucilaginosus Strain KNP414.</title>
        <authorList>
            <person name="Lu J.J."/>
            <person name="Wang J.F."/>
            <person name="Hu X.F."/>
        </authorList>
    </citation>
    <scope>NUCLEOTIDE SEQUENCE [LARGE SCALE GENOMIC DNA]</scope>
    <source>
        <strain evidence="1 2">KNP414</strain>
    </source>
</reference>
<evidence type="ECO:0000313" key="2">
    <source>
        <dbReference type="Proteomes" id="UP000006620"/>
    </source>
</evidence>
<dbReference type="AlphaFoldDB" id="F8FC70"/>
<dbReference type="PATRIC" id="fig|1036673.3.peg.5531"/>
<gene>
    <name evidence="1" type="ordered locus">KNP414_05947</name>
</gene>
<dbReference type="Proteomes" id="UP000006620">
    <property type="component" value="Chromosome"/>
</dbReference>
<name>F8FC70_PAEMK</name>
<dbReference type="HOGENOM" id="CLU_2918305_0_0_9"/>
<proteinExistence type="predicted"/>
<accession>F8FC70</accession>
<organism evidence="1 2">
    <name type="scientific">Paenibacillus mucilaginosus (strain KNP414)</name>
    <dbReference type="NCBI Taxonomy" id="1036673"/>
    <lineage>
        <taxon>Bacteria</taxon>
        <taxon>Bacillati</taxon>
        <taxon>Bacillota</taxon>
        <taxon>Bacilli</taxon>
        <taxon>Bacillales</taxon>
        <taxon>Paenibacillaceae</taxon>
        <taxon>Paenibacillus</taxon>
    </lineage>
</organism>
<dbReference type="RefSeq" id="WP_013919617.1">
    <property type="nucleotide sequence ID" value="NC_015690.1"/>
</dbReference>
<dbReference type="KEGG" id="pms:KNP414_05947"/>
<reference evidence="2" key="1">
    <citation type="submission" date="2011-06" db="EMBL/GenBank/DDBJ databases">
        <title>Complete genome sequence of Paenibacillus mucilaginosus KNP414.</title>
        <authorList>
            <person name="Wang J."/>
            <person name="Hu S."/>
            <person name="Hu X."/>
            <person name="Zhang B."/>
            <person name="Dong D."/>
            <person name="Zhang S."/>
            <person name="Zhao K."/>
            <person name="Wu D."/>
        </authorList>
    </citation>
    <scope>NUCLEOTIDE SEQUENCE [LARGE SCALE GENOMIC DNA]</scope>
    <source>
        <strain evidence="2">KNP414</strain>
    </source>
</reference>
<protein>
    <submittedName>
        <fullName evidence="1">Uncharacterized protein</fullName>
    </submittedName>
</protein>
<evidence type="ECO:0000313" key="1">
    <source>
        <dbReference type="EMBL" id="AEI44471.1"/>
    </source>
</evidence>
<sequence>MTKQPKGHVEFHAPVVKLTADLPGDEEMREHLAETMANDGYPGSCAVIGTQALEQSEKEEE</sequence>
<dbReference type="EMBL" id="CP002869">
    <property type="protein sequence ID" value="AEI44471.1"/>
    <property type="molecule type" value="Genomic_DNA"/>
</dbReference>